<accession>A0A7Y9JBT1</accession>
<evidence type="ECO:0000313" key="20">
    <source>
        <dbReference type="Proteomes" id="UP000535511"/>
    </source>
</evidence>
<dbReference type="InterPro" id="IPR001126">
    <property type="entry name" value="UmuC"/>
</dbReference>
<dbReference type="InterPro" id="IPR017961">
    <property type="entry name" value="DNA_pol_Y-fam_little_finger"/>
</dbReference>
<dbReference type="GO" id="GO:0003887">
    <property type="term" value="F:DNA-directed DNA polymerase activity"/>
    <property type="evidence" value="ECO:0007669"/>
    <property type="project" value="UniProtKB-UniRule"/>
</dbReference>
<dbReference type="InterPro" id="IPR043502">
    <property type="entry name" value="DNA/RNA_pol_sf"/>
</dbReference>
<dbReference type="GO" id="GO:0005829">
    <property type="term" value="C:cytosol"/>
    <property type="evidence" value="ECO:0007669"/>
    <property type="project" value="TreeGrafter"/>
</dbReference>
<feature type="region of interest" description="Disordered" evidence="17">
    <location>
        <begin position="158"/>
        <end position="182"/>
    </location>
</feature>
<evidence type="ECO:0000256" key="15">
    <source>
        <dbReference type="ARBA" id="ARBA00049244"/>
    </source>
</evidence>
<dbReference type="Gene3D" id="3.30.70.270">
    <property type="match status" value="2"/>
</dbReference>
<comment type="catalytic activity">
    <reaction evidence="15 16">
        <text>DNA(n) + a 2'-deoxyribonucleoside 5'-triphosphate = DNA(n+1) + diphosphate</text>
        <dbReference type="Rhea" id="RHEA:22508"/>
        <dbReference type="Rhea" id="RHEA-COMP:17339"/>
        <dbReference type="Rhea" id="RHEA-COMP:17340"/>
        <dbReference type="ChEBI" id="CHEBI:33019"/>
        <dbReference type="ChEBI" id="CHEBI:61560"/>
        <dbReference type="ChEBI" id="CHEBI:173112"/>
        <dbReference type="EC" id="2.7.7.7"/>
    </reaction>
</comment>
<dbReference type="GO" id="GO:0006281">
    <property type="term" value="P:DNA repair"/>
    <property type="evidence" value="ECO:0007669"/>
    <property type="project" value="UniProtKB-UniRule"/>
</dbReference>
<keyword evidence="3 16" id="KW-0515">Mutator protein</keyword>
<keyword evidence="8 16" id="KW-0479">Metal-binding</keyword>
<evidence type="ECO:0000256" key="12">
    <source>
        <dbReference type="ARBA" id="ARBA00023125"/>
    </source>
</evidence>
<dbReference type="SUPFAM" id="SSF56672">
    <property type="entry name" value="DNA/RNA polymerases"/>
    <property type="match status" value="1"/>
</dbReference>
<evidence type="ECO:0000256" key="11">
    <source>
        <dbReference type="ARBA" id="ARBA00022932"/>
    </source>
</evidence>
<feature type="domain" description="UmuC" evidence="18">
    <location>
        <begin position="28"/>
        <end position="250"/>
    </location>
</feature>
<feature type="active site" evidence="16">
    <location>
        <position position="135"/>
    </location>
</feature>
<evidence type="ECO:0000256" key="5">
    <source>
        <dbReference type="ARBA" id="ARBA00022679"/>
    </source>
</evidence>
<dbReference type="GO" id="GO:0009432">
    <property type="term" value="P:SOS response"/>
    <property type="evidence" value="ECO:0007669"/>
    <property type="project" value="TreeGrafter"/>
</dbReference>
<evidence type="ECO:0000256" key="16">
    <source>
        <dbReference type="HAMAP-Rule" id="MF_01113"/>
    </source>
</evidence>
<sequence>MTGRPDPEPRPEPRPEQPPGRRPGRRWVLHVDLDQFIAAVEVQRHPELAGRPVVVGGRGDPTERGVVATASYEAREFGVGSGMPLRVAARKCPDAVFLPADHAAYEAASVRVMETLRSLTWGGAPVVVEVLGWDEAFLAAGPGADPAEVSADVTAGAVAEPTTGPRGEGVGGGTPEQPPGPVGPRAFAALVRQRVLEETGLHCSVGIGDNKLRAKIATEFGKPRGVAELTADTWAEVMGERPTDALWGIGRKTAKKLSALGIDTVAQLAGSDARVLAAELGPTMGPWYHRLGRGEDSSPVDATPWVPRAHGREETYQVDLEDWERIAEEVRVLTRRTVADIDREGRPAARVAIKVRFKPFLTVTRSLTMPAPTNDPVVLAEAAVSLLDRVEHDRPVRLLGVRLEMTEPTGGY</sequence>
<dbReference type="GO" id="GO:0000287">
    <property type="term" value="F:magnesium ion binding"/>
    <property type="evidence" value="ECO:0007669"/>
    <property type="project" value="UniProtKB-UniRule"/>
</dbReference>
<evidence type="ECO:0000256" key="13">
    <source>
        <dbReference type="ARBA" id="ARBA00023204"/>
    </source>
</evidence>
<name>A0A7Y9JBT1_9ACTN</name>
<keyword evidence="6 16" id="KW-0548">Nucleotidyltransferase</keyword>
<dbReference type="AlphaFoldDB" id="A0A7Y9JBT1"/>
<dbReference type="EC" id="2.7.7.7" evidence="16"/>
<gene>
    <name evidence="16" type="primary">dinB</name>
    <name evidence="19" type="ORF">BJZ21_003215</name>
</gene>
<keyword evidence="11 16" id="KW-0239">DNA-directed DNA polymerase</keyword>
<dbReference type="InterPro" id="IPR022880">
    <property type="entry name" value="DNApol_IV"/>
</dbReference>
<keyword evidence="4 16" id="KW-0963">Cytoplasm</keyword>
<dbReference type="Pfam" id="PF00817">
    <property type="entry name" value="IMS"/>
    <property type="match status" value="1"/>
</dbReference>
<dbReference type="Gene3D" id="3.40.1170.60">
    <property type="match status" value="1"/>
</dbReference>
<keyword evidence="7 16" id="KW-0235">DNA replication</keyword>
<dbReference type="InterPro" id="IPR053848">
    <property type="entry name" value="IMS_HHH_1"/>
</dbReference>
<dbReference type="Proteomes" id="UP000535511">
    <property type="component" value="Unassembled WGS sequence"/>
</dbReference>
<comment type="subcellular location">
    <subcellularLocation>
        <location evidence="1 16">Cytoplasm</location>
    </subcellularLocation>
</comment>
<comment type="caution">
    <text evidence="19">The sequence shown here is derived from an EMBL/GenBank/DDBJ whole genome shotgun (WGS) entry which is preliminary data.</text>
</comment>
<evidence type="ECO:0000256" key="14">
    <source>
        <dbReference type="ARBA" id="ARBA00025589"/>
    </source>
</evidence>
<evidence type="ECO:0000256" key="7">
    <source>
        <dbReference type="ARBA" id="ARBA00022705"/>
    </source>
</evidence>
<dbReference type="Gene3D" id="3.30.1490.100">
    <property type="entry name" value="DNA polymerase, Y-family, little finger domain"/>
    <property type="match status" value="1"/>
</dbReference>
<evidence type="ECO:0000313" key="19">
    <source>
        <dbReference type="EMBL" id="NYD43132.1"/>
    </source>
</evidence>
<keyword evidence="13 16" id="KW-0234">DNA repair</keyword>
<dbReference type="Pfam" id="PF21999">
    <property type="entry name" value="IMS_HHH_1"/>
    <property type="match status" value="1"/>
</dbReference>
<proteinExistence type="inferred from homology"/>
<dbReference type="PANTHER" id="PTHR11076:SF33">
    <property type="entry name" value="DNA POLYMERASE KAPPA"/>
    <property type="match status" value="1"/>
</dbReference>
<organism evidence="19 20">
    <name type="scientific">Nocardioides panaciterrulae</name>
    <dbReference type="NCBI Taxonomy" id="661492"/>
    <lineage>
        <taxon>Bacteria</taxon>
        <taxon>Bacillati</taxon>
        <taxon>Actinomycetota</taxon>
        <taxon>Actinomycetes</taxon>
        <taxon>Propionibacteriales</taxon>
        <taxon>Nocardioidaceae</taxon>
        <taxon>Nocardioides</taxon>
    </lineage>
</organism>
<evidence type="ECO:0000259" key="18">
    <source>
        <dbReference type="PROSITE" id="PS50173"/>
    </source>
</evidence>
<evidence type="ECO:0000256" key="9">
    <source>
        <dbReference type="ARBA" id="ARBA00022763"/>
    </source>
</evidence>
<keyword evidence="20" id="KW-1185">Reference proteome</keyword>
<feature type="compositionally biased region" description="Basic and acidic residues" evidence="17">
    <location>
        <begin position="1"/>
        <end position="15"/>
    </location>
</feature>
<dbReference type="EMBL" id="JACCBG010000001">
    <property type="protein sequence ID" value="NYD43132.1"/>
    <property type="molecule type" value="Genomic_DNA"/>
</dbReference>
<evidence type="ECO:0000256" key="17">
    <source>
        <dbReference type="SAM" id="MobiDB-lite"/>
    </source>
</evidence>
<keyword evidence="5 16" id="KW-0808">Transferase</keyword>
<dbReference type="HAMAP" id="MF_01113">
    <property type="entry name" value="DNApol_IV"/>
    <property type="match status" value="1"/>
</dbReference>
<evidence type="ECO:0000256" key="6">
    <source>
        <dbReference type="ARBA" id="ARBA00022695"/>
    </source>
</evidence>
<feature type="region of interest" description="Disordered" evidence="17">
    <location>
        <begin position="1"/>
        <end position="24"/>
    </location>
</feature>
<keyword evidence="10 16" id="KW-0460">Magnesium</keyword>
<feature type="site" description="Substrate discrimination" evidence="16">
    <location>
        <position position="37"/>
    </location>
</feature>
<evidence type="ECO:0000256" key="1">
    <source>
        <dbReference type="ARBA" id="ARBA00004496"/>
    </source>
</evidence>
<dbReference type="GO" id="GO:0042276">
    <property type="term" value="P:error-prone translesion synthesis"/>
    <property type="evidence" value="ECO:0007669"/>
    <property type="project" value="TreeGrafter"/>
</dbReference>
<comment type="similarity">
    <text evidence="2 16">Belongs to the DNA polymerase type-Y family.</text>
</comment>
<dbReference type="PROSITE" id="PS50173">
    <property type="entry name" value="UMUC"/>
    <property type="match status" value="1"/>
</dbReference>
<comment type="cofactor">
    <cofactor evidence="16">
        <name>Mg(2+)</name>
        <dbReference type="ChEBI" id="CHEBI:18420"/>
    </cofactor>
    <text evidence="16">Binds 2 magnesium ions per subunit.</text>
</comment>
<dbReference type="InterPro" id="IPR043128">
    <property type="entry name" value="Rev_trsase/Diguanyl_cyclase"/>
</dbReference>
<dbReference type="Gene3D" id="1.10.150.20">
    <property type="entry name" value="5' to 3' exonuclease, C-terminal subdomain"/>
    <property type="match status" value="1"/>
</dbReference>
<dbReference type="InterPro" id="IPR050116">
    <property type="entry name" value="DNA_polymerase-Y"/>
</dbReference>
<dbReference type="SUPFAM" id="SSF100879">
    <property type="entry name" value="Lesion bypass DNA polymerase (Y-family), little finger domain"/>
    <property type="match status" value="1"/>
</dbReference>
<dbReference type="RefSeq" id="WP_179664685.1">
    <property type="nucleotide sequence ID" value="NZ_JACCBG010000001.1"/>
</dbReference>
<dbReference type="PANTHER" id="PTHR11076">
    <property type="entry name" value="DNA REPAIR POLYMERASE UMUC / TRANSFERASE FAMILY MEMBER"/>
    <property type="match status" value="1"/>
</dbReference>
<evidence type="ECO:0000256" key="3">
    <source>
        <dbReference type="ARBA" id="ARBA00022457"/>
    </source>
</evidence>
<dbReference type="GO" id="GO:0006261">
    <property type="term" value="P:DNA-templated DNA replication"/>
    <property type="evidence" value="ECO:0007669"/>
    <property type="project" value="UniProtKB-UniRule"/>
</dbReference>
<evidence type="ECO:0000256" key="4">
    <source>
        <dbReference type="ARBA" id="ARBA00022490"/>
    </source>
</evidence>
<dbReference type="GO" id="GO:0003684">
    <property type="term" value="F:damaged DNA binding"/>
    <property type="evidence" value="ECO:0007669"/>
    <property type="project" value="InterPro"/>
</dbReference>
<feature type="binding site" evidence="16">
    <location>
        <position position="32"/>
    </location>
    <ligand>
        <name>Mg(2+)</name>
        <dbReference type="ChEBI" id="CHEBI:18420"/>
    </ligand>
</feature>
<protein>
    <recommendedName>
        <fullName evidence="16">DNA polymerase IV</fullName>
        <shortName evidence="16">Pol IV</shortName>
        <ecNumber evidence="16">2.7.7.7</ecNumber>
    </recommendedName>
</protein>
<dbReference type="CDD" id="cd03586">
    <property type="entry name" value="PolY_Pol_IV_kappa"/>
    <property type="match status" value="1"/>
</dbReference>
<evidence type="ECO:0000256" key="8">
    <source>
        <dbReference type="ARBA" id="ARBA00022723"/>
    </source>
</evidence>
<reference evidence="19 20" key="1">
    <citation type="submission" date="2020-07" db="EMBL/GenBank/DDBJ databases">
        <title>Sequencing the genomes of 1000 actinobacteria strains.</title>
        <authorList>
            <person name="Klenk H.-P."/>
        </authorList>
    </citation>
    <scope>NUCLEOTIDE SEQUENCE [LARGE SCALE GENOMIC DNA]</scope>
    <source>
        <strain evidence="19 20">DSM 21350</strain>
    </source>
</reference>
<keyword evidence="12 16" id="KW-0238">DNA-binding</keyword>
<feature type="binding site" evidence="16">
    <location>
        <position position="134"/>
    </location>
    <ligand>
        <name>Mg(2+)</name>
        <dbReference type="ChEBI" id="CHEBI:18420"/>
    </ligand>
</feature>
<dbReference type="Pfam" id="PF11799">
    <property type="entry name" value="IMS_C"/>
    <property type="match status" value="1"/>
</dbReference>
<comment type="function">
    <text evidence="14 16">Poorly processive, error-prone DNA polymerase involved in untargeted mutagenesis. Copies undamaged DNA at stalled replication forks, which arise in vivo from mismatched or misaligned primer ends. These misaligned primers can be extended by PolIV. Exhibits no 3'-5' exonuclease (proofreading) activity. May be involved in translesional synthesis, in conjunction with the beta clamp from PolIII.</text>
</comment>
<comment type="subunit">
    <text evidence="16">Monomer.</text>
</comment>
<keyword evidence="9 16" id="KW-0227">DNA damage</keyword>
<evidence type="ECO:0000256" key="10">
    <source>
        <dbReference type="ARBA" id="ARBA00022842"/>
    </source>
</evidence>
<dbReference type="InterPro" id="IPR036775">
    <property type="entry name" value="DNA_pol_Y-fam_lit_finger_sf"/>
</dbReference>
<evidence type="ECO:0000256" key="2">
    <source>
        <dbReference type="ARBA" id="ARBA00010945"/>
    </source>
</evidence>